<name>A0A1H0T2A5_PSERE</name>
<evidence type="ECO:0000313" key="3">
    <source>
        <dbReference type="EMBL" id="OLT99950.1"/>
    </source>
</evidence>
<reference evidence="5" key="3">
    <citation type="submission" date="2017-01" db="EMBL/GenBank/DDBJ databases">
        <authorList>
            <person name="Poblete-Castro I."/>
        </authorList>
    </citation>
    <scope>NUCLEOTIDE SEQUENCE [LARGE SCALE GENOMIC DNA]</scope>
    <source>
        <strain evidence="5">DSM 18361 / CCUG 53116 / MT1</strain>
    </source>
</reference>
<evidence type="ECO:0000313" key="6">
    <source>
        <dbReference type="Proteomes" id="UP000198549"/>
    </source>
</evidence>
<reference evidence="4 6" key="1">
    <citation type="submission" date="2016-10" db="EMBL/GenBank/DDBJ databases">
        <authorList>
            <person name="de Groot N.N."/>
        </authorList>
    </citation>
    <scope>NUCLEOTIDE SEQUENCE [LARGE SCALE GENOMIC DNA]</scope>
    <source>
        <strain evidence="4 6">BS3776</strain>
    </source>
</reference>
<dbReference type="RefSeq" id="WP_075948728.1">
    <property type="nucleotide sequence ID" value="NZ_LT629709.1"/>
</dbReference>
<evidence type="ECO:0000313" key="2">
    <source>
        <dbReference type="EMBL" id="KAB0482021.1"/>
    </source>
</evidence>
<dbReference type="Proteomes" id="UP000460142">
    <property type="component" value="Unassembled WGS sequence"/>
</dbReference>
<gene>
    <name evidence="3" type="ORF">BVK86_23890</name>
    <name evidence="2" type="ORF">F7R15_24160</name>
    <name evidence="4" type="ORF">SAMN04490202_4424</name>
</gene>
<organism evidence="4 6">
    <name type="scientific">Pseudomonas reinekei</name>
    <dbReference type="NCBI Taxonomy" id="395598"/>
    <lineage>
        <taxon>Bacteria</taxon>
        <taxon>Pseudomonadati</taxon>
        <taxon>Pseudomonadota</taxon>
        <taxon>Gammaproteobacteria</taxon>
        <taxon>Pseudomonadales</taxon>
        <taxon>Pseudomonadaceae</taxon>
        <taxon>Pseudomonas</taxon>
    </lineage>
</organism>
<dbReference type="EMBL" id="LT629709">
    <property type="protein sequence ID" value="SDP47706.1"/>
    <property type="molecule type" value="Genomic_DNA"/>
</dbReference>
<dbReference type="InterPro" id="IPR025139">
    <property type="entry name" value="DUF4062"/>
</dbReference>
<keyword evidence="5" id="KW-1185">Reference proteome</keyword>
<evidence type="ECO:0000313" key="5">
    <source>
        <dbReference type="Proteomes" id="UP000186756"/>
    </source>
</evidence>
<dbReference type="Proteomes" id="UP000198549">
    <property type="component" value="Chromosome I"/>
</dbReference>
<reference evidence="3" key="2">
    <citation type="submission" date="2017-01" db="EMBL/GenBank/DDBJ databases">
        <authorList>
            <person name="Mah S.A."/>
            <person name="Swanson W.J."/>
            <person name="Moy G.W."/>
            <person name="Vacquier V.D."/>
        </authorList>
    </citation>
    <scope>NUCLEOTIDE SEQUENCE [LARGE SCALE GENOMIC DNA]</scope>
    <source>
        <strain evidence="3">MT1</strain>
    </source>
</reference>
<sequence>MAKPRVFVSSTYYDLKHIRNSLEIFIDGLGYESVLYEQGDIPFHHDSPLDVSCYDEIKNCHILVLIIGGRYGSPSSDTDIESGLEHFNSVTKKEYETARVNDIPIYIFIEKNVHSEYHTYKKNRHNKDISYAHVDNVNIFKLIDDIYSQKRNNLVRDFEKFDDLSSWLRDQWAGLFADLLAAKKRDHELEDLSSQVAGLKDLSSVLKSYTESIMSKLQPDNFEQIIKSSNSNLRSRALRTFEKHPLVVYLLEKSPKGIGIVSLYEAFLNSESIGDALIKCNYTEDFIKDLLKHPAASEDFNHLKREVG</sequence>
<dbReference type="EMBL" id="MSTQ01000019">
    <property type="protein sequence ID" value="OLT99950.1"/>
    <property type="molecule type" value="Genomic_DNA"/>
</dbReference>
<dbReference type="EMBL" id="VZPS01000021">
    <property type="protein sequence ID" value="KAB0482021.1"/>
    <property type="molecule type" value="Genomic_DNA"/>
</dbReference>
<evidence type="ECO:0000313" key="4">
    <source>
        <dbReference type="EMBL" id="SDP47706.1"/>
    </source>
</evidence>
<evidence type="ECO:0000259" key="1">
    <source>
        <dbReference type="Pfam" id="PF13271"/>
    </source>
</evidence>
<reference evidence="2 7" key="4">
    <citation type="submission" date="2019-09" db="EMBL/GenBank/DDBJ databases">
        <title>Draft genome sequences of 48 bacterial type strains from the CCUG.</title>
        <authorList>
            <person name="Tunovic T."/>
            <person name="Pineiro-Iglesias B."/>
            <person name="Unosson C."/>
            <person name="Inganas E."/>
            <person name="Ohlen M."/>
            <person name="Cardew S."/>
            <person name="Jensie-Markopoulos S."/>
            <person name="Salva-Serra F."/>
            <person name="Jaen-Luchoro D."/>
            <person name="Karlsson R."/>
            <person name="Svensson-Stadler L."/>
            <person name="Chun J."/>
            <person name="Moore E."/>
        </authorList>
    </citation>
    <scope>NUCLEOTIDE SEQUENCE [LARGE SCALE GENOMIC DNA]</scope>
    <source>
        <strain evidence="2 7">CCUG 53116</strain>
    </source>
</reference>
<accession>A0A1H0T2A5</accession>
<dbReference type="Pfam" id="PF13271">
    <property type="entry name" value="DUF4062"/>
    <property type="match status" value="1"/>
</dbReference>
<protein>
    <submittedName>
        <fullName evidence="2">DUF4062 domain-containing protein</fullName>
    </submittedName>
</protein>
<dbReference type="OrthoDB" id="72299at2"/>
<feature type="domain" description="DUF4062" evidence="1">
    <location>
        <begin position="5"/>
        <end position="98"/>
    </location>
</feature>
<evidence type="ECO:0000313" key="7">
    <source>
        <dbReference type="Proteomes" id="UP000460142"/>
    </source>
</evidence>
<dbReference type="AlphaFoldDB" id="A0A1H0T2A5"/>
<proteinExistence type="predicted"/>
<dbReference type="Proteomes" id="UP000186756">
    <property type="component" value="Unassembled WGS sequence"/>
</dbReference>